<dbReference type="InterPro" id="IPR024311">
    <property type="entry name" value="Lipocalin-like"/>
</dbReference>
<reference evidence="3" key="1">
    <citation type="journal article" date="2020" name="Stud. Mycol.">
        <title>101 Dothideomycetes genomes: a test case for predicting lifestyles and emergence of pathogens.</title>
        <authorList>
            <person name="Haridas S."/>
            <person name="Albert R."/>
            <person name="Binder M."/>
            <person name="Bloem J."/>
            <person name="Labutti K."/>
            <person name="Salamov A."/>
            <person name="Andreopoulos B."/>
            <person name="Baker S."/>
            <person name="Barry K."/>
            <person name="Bills G."/>
            <person name="Bluhm B."/>
            <person name="Cannon C."/>
            <person name="Castanera R."/>
            <person name="Culley D."/>
            <person name="Daum C."/>
            <person name="Ezra D."/>
            <person name="Gonzalez J."/>
            <person name="Henrissat B."/>
            <person name="Kuo A."/>
            <person name="Liang C."/>
            <person name="Lipzen A."/>
            <person name="Lutzoni F."/>
            <person name="Magnuson J."/>
            <person name="Mondo S."/>
            <person name="Nolan M."/>
            <person name="Ohm R."/>
            <person name="Pangilinan J."/>
            <person name="Park H.-J."/>
            <person name="Ramirez L."/>
            <person name="Alfaro M."/>
            <person name="Sun H."/>
            <person name="Tritt A."/>
            <person name="Yoshinaga Y."/>
            <person name="Zwiers L.-H."/>
            <person name="Turgeon B."/>
            <person name="Goodwin S."/>
            <person name="Spatafora J."/>
            <person name="Crous P."/>
            <person name="Grigoriev I."/>
        </authorList>
    </citation>
    <scope>NUCLEOTIDE SEQUENCE</scope>
    <source>
        <strain evidence="3">ATCC 36951</strain>
    </source>
</reference>
<dbReference type="GeneID" id="54559095"/>
<evidence type="ECO:0000256" key="1">
    <source>
        <dbReference type="SAM" id="SignalP"/>
    </source>
</evidence>
<feature type="chain" id="PRO_5025598778" description="Lipocalin-like domain-containing protein" evidence="1">
    <location>
        <begin position="22"/>
        <end position="187"/>
    </location>
</feature>
<keyword evidence="4" id="KW-1185">Reference proteome</keyword>
<sequence>MQHFAVLPSLAVLLASTLVAATHVSFVDSEYPTPNLVAGTWSLATANITQNGTTAPAFGDHPVGILIFAPTLYFSELITVDPSTLPVFTSNSKTNGTAAENAAVVAGTLGQIGNYTVASDGTFKSEVIIASTFPNWIGLYRNTTALNETVDGTGRLMHEMLHDPGTSTRVEILWERVGGHGGRNEWR</sequence>
<evidence type="ECO:0000313" key="4">
    <source>
        <dbReference type="Proteomes" id="UP000799537"/>
    </source>
</evidence>
<dbReference type="EMBL" id="ML993590">
    <property type="protein sequence ID" value="KAF2168618.1"/>
    <property type="molecule type" value="Genomic_DNA"/>
</dbReference>
<feature type="domain" description="Lipocalin-like" evidence="2">
    <location>
        <begin position="39"/>
        <end position="176"/>
    </location>
</feature>
<gene>
    <name evidence="3" type="ORF">M409DRAFT_21364</name>
</gene>
<proteinExistence type="predicted"/>
<dbReference type="RefSeq" id="XP_033669507.1">
    <property type="nucleotide sequence ID" value="XM_033805823.1"/>
</dbReference>
<dbReference type="OrthoDB" id="10263488at2759"/>
<keyword evidence="1" id="KW-0732">Signal</keyword>
<organism evidence="3 4">
    <name type="scientific">Zasmidium cellare ATCC 36951</name>
    <dbReference type="NCBI Taxonomy" id="1080233"/>
    <lineage>
        <taxon>Eukaryota</taxon>
        <taxon>Fungi</taxon>
        <taxon>Dikarya</taxon>
        <taxon>Ascomycota</taxon>
        <taxon>Pezizomycotina</taxon>
        <taxon>Dothideomycetes</taxon>
        <taxon>Dothideomycetidae</taxon>
        <taxon>Mycosphaerellales</taxon>
        <taxon>Mycosphaerellaceae</taxon>
        <taxon>Zasmidium</taxon>
    </lineage>
</organism>
<evidence type="ECO:0000313" key="3">
    <source>
        <dbReference type="EMBL" id="KAF2168618.1"/>
    </source>
</evidence>
<protein>
    <recommendedName>
        <fullName evidence="2">Lipocalin-like domain-containing protein</fullName>
    </recommendedName>
</protein>
<dbReference type="Proteomes" id="UP000799537">
    <property type="component" value="Unassembled WGS sequence"/>
</dbReference>
<dbReference type="AlphaFoldDB" id="A0A6A6CR23"/>
<dbReference type="Pfam" id="PF13924">
    <property type="entry name" value="Lipocalin_5"/>
    <property type="match status" value="1"/>
</dbReference>
<evidence type="ECO:0000259" key="2">
    <source>
        <dbReference type="Pfam" id="PF13924"/>
    </source>
</evidence>
<name>A0A6A6CR23_ZASCE</name>
<feature type="signal peptide" evidence="1">
    <location>
        <begin position="1"/>
        <end position="21"/>
    </location>
</feature>
<accession>A0A6A6CR23</accession>